<proteinExistence type="predicted"/>
<reference evidence="1" key="1">
    <citation type="submission" date="2022-04" db="EMBL/GenBank/DDBJ databases">
        <title>Jade perch genome.</title>
        <authorList>
            <person name="Chao B."/>
        </authorList>
    </citation>
    <scope>NUCLEOTIDE SEQUENCE</scope>
    <source>
        <strain evidence="1">CB-2022</strain>
    </source>
</reference>
<organism evidence="1 2">
    <name type="scientific">Scortum barcoo</name>
    <name type="common">barcoo grunter</name>
    <dbReference type="NCBI Taxonomy" id="214431"/>
    <lineage>
        <taxon>Eukaryota</taxon>
        <taxon>Metazoa</taxon>
        <taxon>Chordata</taxon>
        <taxon>Craniata</taxon>
        <taxon>Vertebrata</taxon>
        <taxon>Euteleostomi</taxon>
        <taxon>Actinopterygii</taxon>
        <taxon>Neopterygii</taxon>
        <taxon>Teleostei</taxon>
        <taxon>Neoteleostei</taxon>
        <taxon>Acanthomorphata</taxon>
        <taxon>Eupercaria</taxon>
        <taxon>Centrarchiformes</taxon>
        <taxon>Terapontoidei</taxon>
        <taxon>Terapontidae</taxon>
        <taxon>Scortum</taxon>
    </lineage>
</organism>
<gene>
    <name evidence="1" type="ORF">L3Q82_016882</name>
</gene>
<comment type="caution">
    <text evidence="1">The sequence shown here is derived from an EMBL/GenBank/DDBJ whole genome shotgun (WGS) entry which is preliminary data.</text>
</comment>
<evidence type="ECO:0000313" key="1">
    <source>
        <dbReference type="EMBL" id="KAI3376400.1"/>
    </source>
</evidence>
<keyword evidence="2" id="KW-1185">Reference proteome</keyword>
<dbReference type="EMBL" id="CM041532">
    <property type="protein sequence ID" value="KAI3376400.1"/>
    <property type="molecule type" value="Genomic_DNA"/>
</dbReference>
<dbReference type="Proteomes" id="UP000831701">
    <property type="component" value="Chromosome 2"/>
</dbReference>
<evidence type="ECO:0000313" key="2">
    <source>
        <dbReference type="Proteomes" id="UP000831701"/>
    </source>
</evidence>
<protein>
    <submittedName>
        <fullName evidence="1">Uncharacterized protein</fullName>
    </submittedName>
</protein>
<accession>A0ACB8X7X4</accession>
<name>A0ACB8X7X4_9TELE</name>
<sequence>MLTCQAAPGQFGPEVRQTGLRVWRVEKMKAVPLDASEVGAFYNGDSYLVLENRGQEGADLHMWIGEKSSRDEQVACAMLATQLDHFLGGDPVQHRQVQGYESPEFMALFPRGISYKVGGVESGFRRPQGSGPVHRLYQIKGKRNIRAKEVELSWNSFNKGDCFILDLGETIVVWIGSQANIFEKQKVREIASLIRDTDRHGKARIVDSSEGEEPEEMLKQVLGQKPELAESTEEDSKADASNSASLYKGSMKTTKVSEKSPFAKDLLARDDCFILDNGANGKIFVWKGNGANAEEKQVALQMADNFIDQMNYPRMKTQLLWLLQPLCQLVAPDYFPWRFYHRGRRPSSSSNSSRTGTKHFMETYAKINSCDWDYMLHNWTGVSMLLKSEDGGTTQSSSIGAVRWNIPAEDVQVHSSAPSRPANNTSSLSKNSQQHPRQNSLKDLRSLQECVEFIHHWKEQVDQVCKGSEDPEQGTSKKEAERSDRRTERSLEESRKLILEWADELHHVDKLLKETPWKSESQDHDDKDANEEAQLRITEWAKELQKATEDCGVQREELGKVLRLLGLKKKRLVNLMPLLEFITWSLLKEDSSMMISQLWLLAKQKTWKAGIPRYIPNSVWSWICSAAADVILDPMTNYPWLVLSEDQRLVQEGLSEADLPYSSQRFDSRPCVLGWEGYNNGRHYWEVDIANNGYWRVGLATADSNRHGRFPMTPKQGYWVLWRSTHQFYACTKPETVLPNSLIPRRVGIYLDYEEGQISFYNAETKSHIYTFTGNFREKLYPLFAPLDGRTLMRIIPPHKISVN</sequence>